<dbReference type="PANTHER" id="PTHR12993">
    <property type="entry name" value="N-ACETYLGLUCOSAMINYL-PHOSPHATIDYLINOSITOL DE-N-ACETYLASE-RELATED"/>
    <property type="match status" value="1"/>
</dbReference>
<name>G2PCH5_STRV4</name>
<dbReference type="KEGG" id="svl:Strvi_2277"/>
<evidence type="ECO:0000256" key="1">
    <source>
        <dbReference type="ARBA" id="ARBA00022833"/>
    </source>
</evidence>
<dbReference type="HOGENOM" id="CLU_049311_2_1_11"/>
<dbReference type="Proteomes" id="UP000008703">
    <property type="component" value="Chromosome"/>
</dbReference>
<dbReference type="RefSeq" id="WP_014055508.1">
    <property type="nucleotide sequence ID" value="NC_015957.1"/>
</dbReference>
<dbReference type="InterPro" id="IPR003737">
    <property type="entry name" value="GlcNAc_PI_deacetylase-related"/>
</dbReference>
<sequence length="256" mass="28597">MATVLAFHAHPDDEALLTGGTLARLADEGHRVVLVVATDGHTDAAPQDREPPRMHELRKSACVLGVDRVVHLGYADSGHGPLFYADPPDRSRFARADTEEAAERLAAILYEEDAAMLLTYDANGGYGHRDHIKVHEVGRRAAELAKTPRVLEATLPRDAVERLLRLVRLLRIPLRHDPAELTTRFSARSAITHRYDVHRYARQKQAALAAHHSQVNDAGRMNPVVRRMFRLPAPLFGLLLGREWYIDASPSRSSQR</sequence>
<dbReference type="GO" id="GO:0016811">
    <property type="term" value="F:hydrolase activity, acting on carbon-nitrogen (but not peptide) bonds, in linear amides"/>
    <property type="evidence" value="ECO:0007669"/>
    <property type="project" value="TreeGrafter"/>
</dbReference>
<dbReference type="PANTHER" id="PTHR12993:SF11">
    <property type="entry name" value="N-ACETYLGLUCOSAMINYL-PHOSPHATIDYLINOSITOL DE-N-ACETYLASE"/>
    <property type="match status" value="1"/>
</dbReference>
<dbReference type="GO" id="GO:0016137">
    <property type="term" value="P:glycoside metabolic process"/>
    <property type="evidence" value="ECO:0007669"/>
    <property type="project" value="UniProtKB-ARBA"/>
</dbReference>
<proteinExistence type="predicted"/>
<protein>
    <submittedName>
        <fullName evidence="2">LmbE family protein</fullName>
    </submittedName>
</protein>
<dbReference type="Gene3D" id="3.40.50.10320">
    <property type="entry name" value="LmbE-like"/>
    <property type="match status" value="1"/>
</dbReference>
<accession>G2PCH5</accession>
<reference evidence="2" key="1">
    <citation type="submission" date="2011-08" db="EMBL/GenBank/DDBJ databases">
        <title>Complete sequence of chromosome of Streptomyces violaceusniger Tu 4113.</title>
        <authorList>
            <consortium name="US DOE Joint Genome Institute"/>
            <person name="Lucas S."/>
            <person name="Han J."/>
            <person name="Lapidus A."/>
            <person name="Cheng J.-F."/>
            <person name="Goodwin L."/>
            <person name="Pitluck S."/>
            <person name="Peters L."/>
            <person name="Ivanova N."/>
            <person name="Daligault H."/>
            <person name="Detter J.C."/>
            <person name="Han C."/>
            <person name="Tapia R."/>
            <person name="Land M."/>
            <person name="Hauser L."/>
            <person name="Kyrpides N."/>
            <person name="Ivanova N."/>
            <person name="Pagani I."/>
            <person name="Hagen A."/>
            <person name="Katz L."/>
            <person name="Fiedler H.-P."/>
            <person name="Keasling J."/>
            <person name="Fortman J."/>
            <person name="Woyke T."/>
        </authorList>
    </citation>
    <scope>NUCLEOTIDE SEQUENCE [LARGE SCALE GENOMIC DNA]</scope>
    <source>
        <strain evidence="2">Tu 4113</strain>
    </source>
</reference>
<keyword evidence="1" id="KW-0862">Zinc</keyword>
<dbReference type="AlphaFoldDB" id="G2PCH5"/>
<evidence type="ECO:0000313" key="2">
    <source>
        <dbReference type="EMBL" id="AEM82003.1"/>
    </source>
</evidence>
<dbReference type="SUPFAM" id="SSF102588">
    <property type="entry name" value="LmbE-like"/>
    <property type="match status" value="1"/>
</dbReference>
<gene>
    <name evidence="2" type="ORF">Strvi_2277</name>
</gene>
<dbReference type="EMBL" id="CP002994">
    <property type="protein sequence ID" value="AEM82003.1"/>
    <property type="molecule type" value="Genomic_DNA"/>
</dbReference>
<dbReference type="InterPro" id="IPR024078">
    <property type="entry name" value="LmbE-like_dom_sf"/>
</dbReference>
<evidence type="ECO:0000313" key="3">
    <source>
        <dbReference type="Proteomes" id="UP000008703"/>
    </source>
</evidence>
<dbReference type="Pfam" id="PF02585">
    <property type="entry name" value="PIG-L"/>
    <property type="match status" value="1"/>
</dbReference>
<keyword evidence="3" id="KW-1185">Reference proteome</keyword>
<dbReference type="eggNOG" id="COG2120">
    <property type="taxonomic scope" value="Bacteria"/>
</dbReference>
<organism evidence="2 3">
    <name type="scientific">Streptomyces violaceusniger (strain Tu 4113)</name>
    <dbReference type="NCBI Taxonomy" id="653045"/>
    <lineage>
        <taxon>Bacteria</taxon>
        <taxon>Bacillati</taxon>
        <taxon>Actinomycetota</taxon>
        <taxon>Actinomycetes</taxon>
        <taxon>Kitasatosporales</taxon>
        <taxon>Streptomycetaceae</taxon>
        <taxon>Streptomyces</taxon>
        <taxon>Streptomyces violaceusniger group</taxon>
    </lineage>
</organism>